<feature type="compositionally biased region" description="Basic and acidic residues" evidence="1">
    <location>
        <begin position="38"/>
        <end position="50"/>
    </location>
</feature>
<comment type="caution">
    <text evidence="3">The sequence shown here is derived from an EMBL/GenBank/DDBJ whole genome shotgun (WGS) entry which is preliminary data.</text>
</comment>
<gene>
    <name evidence="3" type="ORF">AMK59_155</name>
</gene>
<dbReference type="AlphaFoldDB" id="A0A0T6BEM4"/>
<organism evidence="3 4">
    <name type="scientific">Oryctes borbonicus</name>
    <dbReference type="NCBI Taxonomy" id="1629725"/>
    <lineage>
        <taxon>Eukaryota</taxon>
        <taxon>Metazoa</taxon>
        <taxon>Ecdysozoa</taxon>
        <taxon>Arthropoda</taxon>
        <taxon>Hexapoda</taxon>
        <taxon>Insecta</taxon>
        <taxon>Pterygota</taxon>
        <taxon>Neoptera</taxon>
        <taxon>Endopterygota</taxon>
        <taxon>Coleoptera</taxon>
        <taxon>Polyphaga</taxon>
        <taxon>Scarabaeiformia</taxon>
        <taxon>Scarabaeidae</taxon>
        <taxon>Dynastinae</taxon>
        <taxon>Oryctes</taxon>
    </lineage>
</organism>
<feature type="chain" id="PRO_5006668615" evidence="2">
    <location>
        <begin position="24"/>
        <end position="407"/>
    </location>
</feature>
<name>A0A0T6BEM4_9SCAR</name>
<keyword evidence="4" id="KW-1185">Reference proteome</keyword>
<evidence type="ECO:0000313" key="3">
    <source>
        <dbReference type="EMBL" id="KRT85697.1"/>
    </source>
</evidence>
<dbReference type="OrthoDB" id="6751645at2759"/>
<dbReference type="EMBL" id="LJIG01001243">
    <property type="protein sequence ID" value="KRT85697.1"/>
    <property type="molecule type" value="Genomic_DNA"/>
</dbReference>
<feature type="region of interest" description="Disordered" evidence="1">
    <location>
        <begin position="85"/>
        <end position="138"/>
    </location>
</feature>
<dbReference type="Proteomes" id="UP000051574">
    <property type="component" value="Unassembled WGS sequence"/>
</dbReference>
<protein>
    <submittedName>
        <fullName evidence="3">Uncharacterized protein</fullName>
    </submittedName>
</protein>
<accession>A0A0T6BEM4</accession>
<evidence type="ECO:0000313" key="4">
    <source>
        <dbReference type="Proteomes" id="UP000051574"/>
    </source>
</evidence>
<feature type="signal peptide" evidence="2">
    <location>
        <begin position="1"/>
        <end position="23"/>
    </location>
</feature>
<feature type="compositionally biased region" description="Polar residues" evidence="1">
    <location>
        <begin position="129"/>
        <end position="138"/>
    </location>
</feature>
<evidence type="ECO:0000256" key="2">
    <source>
        <dbReference type="SAM" id="SignalP"/>
    </source>
</evidence>
<proteinExistence type="predicted"/>
<sequence>MNVVSTYFILFLVVHVIVCHVRCAGIETTPRSSKARGRAREKNRFSHKLENSPIPSVHIGPQPLELQINSIRSKYEQVGSRSKRYISQADLLNPQRPRQKKNAVNEESDTSSTNSGNGANKRFHHPGHSSESSSRHPVNNYNYYKVLNTYGSNFQYGNSQPLEGYTQTSNIGIVPPKGVNAQNFYNKISNLEQYPMIDQHSLYDNQKQTYGYGYGYNDRDYVKNAYQNVLTGLAMWGIMNGLVNGKRYMVYDYKTLPEEYARNMLLNDEILTGCLDDSVAFCKDHAHPLCIKNDTIFCVASEVIPCAGLGNRCVNITIPCDDCEDGNRTSYLPCAANVTVTQGVLNKQKINVSHTTNGGDFSNNKEVVLCVTSLVLPRPTNSNKLPCDKPYCAVNKTESGLKDVSEK</sequence>
<keyword evidence="2" id="KW-0732">Signal</keyword>
<evidence type="ECO:0000256" key="1">
    <source>
        <dbReference type="SAM" id="MobiDB-lite"/>
    </source>
</evidence>
<feature type="region of interest" description="Disordered" evidence="1">
    <location>
        <begin position="30"/>
        <end position="61"/>
    </location>
</feature>
<reference evidence="3 4" key="1">
    <citation type="submission" date="2015-09" db="EMBL/GenBank/DDBJ databases">
        <title>Draft genome of the scarab beetle Oryctes borbonicus.</title>
        <authorList>
            <person name="Meyer J.M."/>
            <person name="Markov G.V."/>
            <person name="Baskaran P."/>
            <person name="Herrmann M."/>
            <person name="Sommer R.J."/>
            <person name="Roedelsperger C."/>
        </authorList>
    </citation>
    <scope>NUCLEOTIDE SEQUENCE [LARGE SCALE GENOMIC DNA]</scope>
    <source>
        <strain evidence="3">OB123</strain>
        <tissue evidence="3">Whole animal</tissue>
    </source>
</reference>